<name>A0A090AFJ4_9GAMM</name>
<keyword evidence="3 8" id="KW-0732">Signal</keyword>
<evidence type="ECO:0000313" key="11">
    <source>
        <dbReference type="Proteomes" id="UP000031623"/>
    </source>
</evidence>
<dbReference type="Gene3D" id="3.30.2010.10">
    <property type="entry name" value="Metalloproteases ('zincins'), catalytic domain"/>
    <property type="match status" value="1"/>
</dbReference>
<keyword evidence="7 8" id="KW-0482">Metalloprotease</keyword>
<dbReference type="AlphaFoldDB" id="A0A090AFJ4"/>
<dbReference type="SUPFAM" id="SSF48452">
    <property type="entry name" value="TPR-like"/>
    <property type="match status" value="1"/>
</dbReference>
<organism evidence="10 11">
    <name type="scientific">Thioploca ingrica</name>
    <dbReference type="NCBI Taxonomy" id="40754"/>
    <lineage>
        <taxon>Bacteria</taxon>
        <taxon>Pseudomonadati</taxon>
        <taxon>Pseudomonadota</taxon>
        <taxon>Gammaproteobacteria</taxon>
        <taxon>Thiotrichales</taxon>
        <taxon>Thiotrichaceae</taxon>
        <taxon>Thioploca</taxon>
    </lineage>
</organism>
<sequence>MRYLLYFLINCLIQLPIQAIELPDIGNSAQSVMSPAEEQKLGEAFLRQLRRRMEIIDDPHISNYINELGNQLASSSDEPEQTFRFVVVNQADINAFAVPGGLIGVHSGLILATRNESELASVLAHEIAHITQHHIARTVESAQNLSLPAIAGLIAAVIAGAKNPQIGQAAVTAIMAGNVQMQINFTRTHEREADRVGMQILANAHFDPRDMPNFFERLQAAYRYYEDGIPEFLRTHPVTTERIAEARDRAEKYSPPPLTDTPFYHLMKAKLLLLVTENKVNLLKTLTEMLKTGRYQDERATRYALALTLLATQQTNGVKSHIDWLLKQDGDRVLYHLLSAQLAWIQKQDRQALQIYEQTLQIYPHDQMVSLEYAEKLLQDKAAAKAKTLLLNLAPLANPHYYRLLAQAQQMTGATAEAHLALAEDNYLLGQTPLAIEQLKLARQQKGLDFYLASRIEARYKELQAEWLEEQTHSKEKPDQEEPDKE</sequence>
<evidence type="ECO:0000259" key="9">
    <source>
        <dbReference type="Pfam" id="PF01435"/>
    </source>
</evidence>
<evidence type="ECO:0000313" key="10">
    <source>
        <dbReference type="EMBL" id="BAP55809.1"/>
    </source>
</evidence>
<dbReference type="EC" id="3.4.-.-" evidence="8"/>
<dbReference type="GO" id="GO:0042597">
    <property type="term" value="C:periplasmic space"/>
    <property type="evidence" value="ECO:0007669"/>
    <property type="project" value="UniProtKB-SubCell"/>
</dbReference>
<keyword evidence="1 8" id="KW-0645">Protease</keyword>
<evidence type="ECO:0000256" key="5">
    <source>
        <dbReference type="ARBA" id="ARBA00022801"/>
    </source>
</evidence>
<feature type="active site" description="Proton donor" evidence="8">
    <location>
        <position position="194"/>
    </location>
</feature>
<comment type="function">
    <text evidence="8">Functions as both a chaperone and a metalloprotease. Maintains the integrity of the outer membrane by promoting either the assembly or the elimination of outer membrane proteins, depending on their folding state.</text>
</comment>
<evidence type="ECO:0000256" key="6">
    <source>
        <dbReference type="ARBA" id="ARBA00022833"/>
    </source>
</evidence>
<evidence type="ECO:0000256" key="1">
    <source>
        <dbReference type="ARBA" id="ARBA00022670"/>
    </source>
</evidence>
<feature type="binding site" evidence="8">
    <location>
        <position position="190"/>
    </location>
    <ligand>
        <name>Zn(2+)</name>
        <dbReference type="ChEBI" id="CHEBI:29105"/>
        <note>catalytic</note>
    </ligand>
</feature>
<comment type="cofactor">
    <cofactor evidence="8">
        <name>Zn(2+)</name>
        <dbReference type="ChEBI" id="CHEBI:29105"/>
    </cofactor>
    <text evidence="8">Binds 1 zinc ion per subunit.</text>
</comment>
<feature type="binding site" evidence="8">
    <location>
        <position position="125"/>
    </location>
    <ligand>
        <name>Zn(2+)</name>
        <dbReference type="ChEBI" id="CHEBI:29105"/>
        <note>catalytic</note>
    </ligand>
</feature>
<dbReference type="InterPro" id="IPR030873">
    <property type="entry name" value="Protease_BepA"/>
</dbReference>
<dbReference type="EMBL" id="AP014633">
    <property type="protein sequence ID" value="BAP55809.1"/>
    <property type="molecule type" value="Genomic_DNA"/>
</dbReference>
<dbReference type="InterPro" id="IPR051156">
    <property type="entry name" value="Mito/Outer_Membr_Metalloprot"/>
</dbReference>
<keyword evidence="6 8" id="KW-0862">Zinc</keyword>
<dbReference type="HOGENOM" id="CLU_030556_1_1_6"/>
<dbReference type="GO" id="GO:0051603">
    <property type="term" value="P:proteolysis involved in protein catabolic process"/>
    <property type="evidence" value="ECO:0007669"/>
    <property type="project" value="TreeGrafter"/>
</dbReference>
<evidence type="ECO:0000256" key="3">
    <source>
        <dbReference type="ARBA" id="ARBA00022729"/>
    </source>
</evidence>
<keyword evidence="11" id="KW-1185">Reference proteome</keyword>
<dbReference type="HAMAP" id="MF_00997">
    <property type="entry name" value="Protease_BepA"/>
    <property type="match status" value="1"/>
</dbReference>
<gene>
    <name evidence="10" type="ORF">THII_1512</name>
</gene>
<dbReference type="PANTHER" id="PTHR22726">
    <property type="entry name" value="METALLOENDOPEPTIDASE OMA1"/>
    <property type="match status" value="1"/>
</dbReference>
<protein>
    <recommendedName>
        <fullName evidence="8">Putative beta-barrel assembly-enhancing protease</fullName>
        <ecNumber evidence="8">3.4.-.-</ecNumber>
    </recommendedName>
</protein>
<feature type="binding site" evidence="8">
    <location>
        <position position="129"/>
    </location>
    <ligand>
        <name>Zn(2+)</name>
        <dbReference type="ChEBI" id="CHEBI:29105"/>
        <note>catalytic</note>
    </ligand>
</feature>
<comment type="similarity">
    <text evidence="8">Belongs to the peptidase M48 family. BepA subfamily.</text>
</comment>
<evidence type="ECO:0000256" key="7">
    <source>
        <dbReference type="ARBA" id="ARBA00023049"/>
    </source>
</evidence>
<dbReference type="InterPro" id="IPR001915">
    <property type="entry name" value="Peptidase_M48"/>
</dbReference>
<evidence type="ECO:0000256" key="4">
    <source>
        <dbReference type="ARBA" id="ARBA00022764"/>
    </source>
</evidence>
<accession>A0A090AFJ4</accession>
<dbReference type="STRING" id="40754.THII_1512"/>
<proteinExistence type="inferred from homology"/>
<feature type="active site" evidence="8">
    <location>
        <position position="126"/>
    </location>
</feature>
<comment type="subcellular location">
    <subcellularLocation>
        <location evidence="8">Periplasm</location>
    </subcellularLocation>
</comment>
<dbReference type="InterPro" id="IPR011990">
    <property type="entry name" value="TPR-like_helical_dom_sf"/>
</dbReference>
<dbReference type="Proteomes" id="UP000031623">
    <property type="component" value="Chromosome"/>
</dbReference>
<keyword evidence="2 8" id="KW-0479">Metal-binding</keyword>
<keyword evidence="4 8" id="KW-0574">Periplasm</keyword>
<dbReference type="GO" id="GO:0008270">
    <property type="term" value="F:zinc ion binding"/>
    <property type="evidence" value="ECO:0007669"/>
    <property type="project" value="UniProtKB-UniRule"/>
</dbReference>
<dbReference type="KEGG" id="tig:THII_1512"/>
<reference evidence="10 11" key="1">
    <citation type="journal article" date="2014" name="ISME J.">
        <title>Ecophysiology of Thioploca ingrica as revealed by the complete genome sequence supplemented with proteomic evidence.</title>
        <authorList>
            <person name="Kojima H."/>
            <person name="Ogura Y."/>
            <person name="Yamamoto N."/>
            <person name="Togashi T."/>
            <person name="Mori H."/>
            <person name="Watanabe T."/>
            <person name="Nemoto F."/>
            <person name="Kurokawa K."/>
            <person name="Hayashi T."/>
            <person name="Fukui M."/>
        </authorList>
    </citation>
    <scope>NUCLEOTIDE SEQUENCE [LARGE SCALE GENOMIC DNA]</scope>
</reference>
<dbReference type="Pfam" id="PF01435">
    <property type="entry name" value="Peptidase_M48"/>
    <property type="match status" value="1"/>
</dbReference>
<dbReference type="Gene3D" id="1.25.40.10">
    <property type="entry name" value="Tetratricopeptide repeat domain"/>
    <property type="match status" value="1"/>
</dbReference>
<dbReference type="OrthoDB" id="9810445at2"/>
<dbReference type="CDD" id="cd07333">
    <property type="entry name" value="M48C_bepA_like"/>
    <property type="match status" value="1"/>
</dbReference>
<evidence type="ECO:0000256" key="2">
    <source>
        <dbReference type="ARBA" id="ARBA00022723"/>
    </source>
</evidence>
<dbReference type="GO" id="GO:0016020">
    <property type="term" value="C:membrane"/>
    <property type="evidence" value="ECO:0007669"/>
    <property type="project" value="InterPro"/>
</dbReference>
<keyword evidence="5 8" id="KW-0378">Hydrolase</keyword>
<feature type="domain" description="Peptidase M48" evidence="9">
    <location>
        <begin position="63"/>
        <end position="249"/>
    </location>
</feature>
<evidence type="ECO:0000256" key="8">
    <source>
        <dbReference type="HAMAP-Rule" id="MF_00997"/>
    </source>
</evidence>
<dbReference type="GO" id="GO:0004222">
    <property type="term" value="F:metalloendopeptidase activity"/>
    <property type="evidence" value="ECO:0007669"/>
    <property type="project" value="InterPro"/>
</dbReference>
<dbReference type="PANTHER" id="PTHR22726:SF1">
    <property type="entry name" value="METALLOENDOPEPTIDASE OMA1, MITOCHONDRIAL"/>
    <property type="match status" value="1"/>
</dbReference>